<keyword evidence="4" id="KW-1185">Reference proteome</keyword>
<dbReference type="InterPro" id="IPR050682">
    <property type="entry name" value="ModA/WtpA"/>
</dbReference>
<dbReference type="AlphaFoldDB" id="A7I6P7"/>
<dbReference type="Proteomes" id="UP000002408">
    <property type="component" value="Chromosome"/>
</dbReference>
<dbReference type="InterPro" id="IPR005950">
    <property type="entry name" value="ModA"/>
</dbReference>
<proteinExistence type="predicted"/>
<dbReference type="NCBIfam" id="TIGR01256">
    <property type="entry name" value="modA"/>
    <property type="match status" value="1"/>
</dbReference>
<organism evidence="3 4">
    <name type="scientific">Methanoregula boonei (strain DSM 21154 / JCM 14090 / 6A8)</name>
    <dbReference type="NCBI Taxonomy" id="456442"/>
    <lineage>
        <taxon>Archaea</taxon>
        <taxon>Methanobacteriati</taxon>
        <taxon>Methanobacteriota</taxon>
        <taxon>Stenosarchaea group</taxon>
        <taxon>Methanomicrobia</taxon>
        <taxon>Methanomicrobiales</taxon>
        <taxon>Methanoregulaceae</taxon>
        <taxon>Methanoregula</taxon>
    </lineage>
</organism>
<keyword evidence="1" id="KW-0479">Metal-binding</keyword>
<dbReference type="Gene3D" id="3.40.190.10">
    <property type="entry name" value="Periplasmic binding protein-like II"/>
    <property type="match status" value="2"/>
</dbReference>
<dbReference type="STRING" id="456442.Mboo_0890"/>
<dbReference type="eggNOG" id="arCOG00219">
    <property type="taxonomic scope" value="Archaea"/>
</dbReference>
<dbReference type="PIRSF" id="PIRSF004846">
    <property type="entry name" value="ModA"/>
    <property type="match status" value="1"/>
</dbReference>
<dbReference type="EMBL" id="CP000780">
    <property type="protein sequence ID" value="ABS55408.1"/>
    <property type="molecule type" value="Genomic_DNA"/>
</dbReference>
<dbReference type="KEGG" id="mbn:Mboo_0890"/>
<dbReference type="GO" id="GO:0046872">
    <property type="term" value="F:metal ion binding"/>
    <property type="evidence" value="ECO:0007669"/>
    <property type="project" value="UniProtKB-KW"/>
</dbReference>
<reference evidence="4" key="1">
    <citation type="journal article" date="2015" name="Microbiology">
        <title>Genome of Methanoregula boonei 6A8 reveals adaptations to oligotrophic peatland environments.</title>
        <authorList>
            <person name="Braeuer S."/>
            <person name="Cadillo-Quiroz H."/>
            <person name="Kyrpides N."/>
            <person name="Woyke T."/>
            <person name="Goodwin L."/>
            <person name="Detter C."/>
            <person name="Podell S."/>
            <person name="Yavitt J.B."/>
            <person name="Zinder S.H."/>
        </authorList>
    </citation>
    <scope>NUCLEOTIDE SEQUENCE [LARGE SCALE GENOMIC DNA]</scope>
    <source>
        <strain evidence="4">DSM 21154 / JCM 14090 / 6A8</strain>
    </source>
</reference>
<protein>
    <submittedName>
        <fullName evidence="3">Molybdenum ABC transporter, periplasmic molybdate-binding protein</fullName>
    </submittedName>
</protein>
<dbReference type="PANTHER" id="PTHR30632">
    <property type="entry name" value="MOLYBDATE-BINDING PERIPLASMIC PROTEIN"/>
    <property type="match status" value="1"/>
</dbReference>
<dbReference type="GO" id="GO:0030973">
    <property type="term" value="F:molybdate ion binding"/>
    <property type="evidence" value="ECO:0007669"/>
    <property type="project" value="TreeGrafter"/>
</dbReference>
<dbReference type="GO" id="GO:0015689">
    <property type="term" value="P:molybdate ion transport"/>
    <property type="evidence" value="ECO:0007669"/>
    <property type="project" value="InterPro"/>
</dbReference>
<evidence type="ECO:0000256" key="2">
    <source>
        <dbReference type="ARBA" id="ARBA00022729"/>
    </source>
</evidence>
<sequence length="297" mass="30579" precursor="true">MVTAFFAGCTQSTTTTATPAATAAPTAASTPAATPVATVATAAPTTVATTATPAPTFTPSRTNIVAFTAASLTGAAPTIASSFNAAYPPDTVSFDLDGTQALKTQIENGAYADVFISASNSYTNTLTKEGYLVPSTVKTLTTNYVTVILPASNPANIQSLSDLAKPGIKIAMAANTVPVGTATTAVLNNLANDTYSQSWKNQTISNVVTYETSEPAVATKVSLGEVDAGFVYQSTANAAPSGTYQSITIPKKDNYLQTYTIAIVNQSQNKAVGSWFEQYMLSAAGQNILAQYGFTAP</sequence>
<accession>A7I6P7</accession>
<keyword evidence="2" id="KW-0732">Signal</keyword>
<evidence type="ECO:0000313" key="4">
    <source>
        <dbReference type="Proteomes" id="UP000002408"/>
    </source>
</evidence>
<dbReference type="SUPFAM" id="SSF53850">
    <property type="entry name" value="Periplasmic binding protein-like II"/>
    <property type="match status" value="1"/>
</dbReference>
<evidence type="ECO:0000256" key="1">
    <source>
        <dbReference type="ARBA" id="ARBA00022723"/>
    </source>
</evidence>
<gene>
    <name evidence="3" type="ordered locus">Mboo_0890</name>
</gene>
<dbReference type="HOGENOM" id="CLU_065520_0_0_2"/>
<dbReference type="PANTHER" id="PTHR30632:SF0">
    <property type="entry name" value="SULFATE-BINDING PROTEIN"/>
    <property type="match status" value="1"/>
</dbReference>
<evidence type="ECO:0000313" key="3">
    <source>
        <dbReference type="EMBL" id="ABS55408.1"/>
    </source>
</evidence>
<name>A7I6P7_METB6</name>
<dbReference type="Pfam" id="PF13531">
    <property type="entry name" value="SBP_bac_11"/>
    <property type="match status" value="1"/>
</dbReference>